<reference evidence="1 2" key="1">
    <citation type="submission" date="2020-08" db="EMBL/GenBank/DDBJ databases">
        <title>Genomic Encyclopedia of Type Strains, Phase IV (KMG-IV): sequencing the most valuable type-strain genomes for metagenomic binning, comparative biology and taxonomic classification.</title>
        <authorList>
            <person name="Goeker M."/>
        </authorList>
    </citation>
    <scope>NUCLEOTIDE SEQUENCE [LARGE SCALE GENOMIC DNA]</scope>
    <source>
        <strain evidence="1 2">DSM 12141</strain>
    </source>
</reference>
<dbReference type="Proteomes" id="UP000541136">
    <property type="component" value="Unassembled WGS sequence"/>
</dbReference>
<name>A0A7W9WQ24_CASDE</name>
<proteinExistence type="predicted"/>
<dbReference type="InterPro" id="IPR009387">
    <property type="entry name" value="HigB-2"/>
</dbReference>
<evidence type="ECO:0000313" key="1">
    <source>
        <dbReference type="EMBL" id="MBB6084470.1"/>
    </source>
</evidence>
<organism evidence="1 2">
    <name type="scientific">Castellaniella defragrans</name>
    <name type="common">Alcaligenes defragrans</name>
    <dbReference type="NCBI Taxonomy" id="75697"/>
    <lineage>
        <taxon>Bacteria</taxon>
        <taxon>Pseudomonadati</taxon>
        <taxon>Pseudomonadota</taxon>
        <taxon>Betaproteobacteria</taxon>
        <taxon>Burkholderiales</taxon>
        <taxon>Alcaligenaceae</taxon>
        <taxon>Castellaniella</taxon>
    </lineage>
</organism>
<dbReference type="EMBL" id="JACHIB010000014">
    <property type="protein sequence ID" value="MBB6084470.1"/>
    <property type="molecule type" value="Genomic_DNA"/>
</dbReference>
<evidence type="ECO:0000313" key="2">
    <source>
        <dbReference type="Proteomes" id="UP000541136"/>
    </source>
</evidence>
<evidence type="ECO:0008006" key="3">
    <source>
        <dbReference type="Google" id="ProtNLM"/>
    </source>
</evidence>
<protein>
    <recommendedName>
        <fullName evidence="3">Type II toxin-antitoxin system RelE/ParE family toxin</fullName>
    </recommendedName>
</protein>
<dbReference type="Pfam" id="PF06296">
    <property type="entry name" value="RelE"/>
    <property type="match status" value="1"/>
</dbReference>
<dbReference type="PIRSF" id="PIRSF018634">
    <property type="entry name" value="UCP018634"/>
    <property type="match status" value="1"/>
</dbReference>
<dbReference type="RefSeq" id="WP_043680669.1">
    <property type="nucleotide sequence ID" value="NZ_JACHIB010000014.1"/>
</dbReference>
<gene>
    <name evidence="1" type="ORF">HNR28_002515</name>
</gene>
<dbReference type="AlphaFoldDB" id="A0A7W9WQ24"/>
<comment type="caution">
    <text evidence="1">The sequence shown here is derived from an EMBL/GenBank/DDBJ whole genome shotgun (WGS) entry which is preliminary data.</text>
</comment>
<accession>A0A7W9WQ24</accession>
<sequence>MSKGNPRFFKTKAFAKLAAKARISDLELFQAGFDLTQGKGANLGGGVWKKRLNKNMHRSIVVEQVADWWFFVYLYAKSDRENIDQAEEAAFKLLAAQYAAMRDEQLDDLLVLKEILEVFSHDD</sequence>